<sequence>MKNWSLILACLFITHFSSAQVMDKVKGAFMAKTPVTVDGLANLEENNVDLFQLVVYISEEIHIQREIPKDAEVISNTEGNIVYDNGKKIEKIKIVKGATGIITEVASNSIKVKFENKEGYVFTFIKDQRGTDKEATFYLDVQGDRNVAYGPYEWYLNWGRGAKVLWKYKEITKSDTKTKRVKGIKPENTVN</sequence>
<keyword evidence="3" id="KW-1185">Reference proteome</keyword>
<dbReference type="RefSeq" id="WP_169660051.1">
    <property type="nucleotide sequence ID" value="NZ_JABANE010000118.1"/>
</dbReference>
<comment type="caution">
    <text evidence="2">The sequence shown here is derived from an EMBL/GenBank/DDBJ whole genome shotgun (WGS) entry which is preliminary data.</text>
</comment>
<organism evidence="2 3">
    <name type="scientific">Flammeovirga aprica JL-4</name>
    <dbReference type="NCBI Taxonomy" id="694437"/>
    <lineage>
        <taxon>Bacteria</taxon>
        <taxon>Pseudomonadati</taxon>
        <taxon>Bacteroidota</taxon>
        <taxon>Cytophagia</taxon>
        <taxon>Cytophagales</taxon>
        <taxon>Flammeovirgaceae</taxon>
        <taxon>Flammeovirga</taxon>
    </lineage>
</organism>
<keyword evidence="1" id="KW-0732">Signal</keyword>
<evidence type="ECO:0000256" key="1">
    <source>
        <dbReference type="SAM" id="SignalP"/>
    </source>
</evidence>
<feature type="chain" id="PRO_5030837079" evidence="1">
    <location>
        <begin position="20"/>
        <end position="191"/>
    </location>
</feature>
<proteinExistence type="predicted"/>
<evidence type="ECO:0000313" key="3">
    <source>
        <dbReference type="Proteomes" id="UP000576082"/>
    </source>
</evidence>
<gene>
    <name evidence="2" type="ORF">HHU12_28040</name>
</gene>
<name>A0A7X9XCP4_9BACT</name>
<protein>
    <submittedName>
        <fullName evidence="2">Uncharacterized protein</fullName>
    </submittedName>
</protein>
<feature type="signal peptide" evidence="1">
    <location>
        <begin position="1"/>
        <end position="19"/>
    </location>
</feature>
<evidence type="ECO:0000313" key="2">
    <source>
        <dbReference type="EMBL" id="NME71849.1"/>
    </source>
</evidence>
<dbReference type="AlphaFoldDB" id="A0A7X9XCP4"/>
<dbReference type="EMBL" id="JABANE010000118">
    <property type="protein sequence ID" value="NME71849.1"/>
    <property type="molecule type" value="Genomic_DNA"/>
</dbReference>
<dbReference type="Proteomes" id="UP000576082">
    <property type="component" value="Unassembled WGS sequence"/>
</dbReference>
<reference evidence="2 3" key="1">
    <citation type="submission" date="2020-04" db="EMBL/GenBank/DDBJ databases">
        <title>Flammeovirga sp. SR4, a novel species isolated from seawater.</title>
        <authorList>
            <person name="Wang X."/>
        </authorList>
    </citation>
    <scope>NUCLEOTIDE SEQUENCE [LARGE SCALE GENOMIC DNA]</scope>
    <source>
        <strain evidence="2 3">ATCC 23126</strain>
    </source>
</reference>
<accession>A0A7X9XCP4</accession>